<gene>
    <name evidence="8" type="ORF">B2M20_14210</name>
</gene>
<dbReference type="EMBL" id="MWPQ01000049">
    <property type="protein sequence ID" value="OPH82292.1"/>
    <property type="molecule type" value="Genomic_DNA"/>
</dbReference>
<sequence length="162" mass="17875">MTRLLPFPIVSASLLAFWLLLNQTLSPGHFLLGSAGALIGGWGLAALQPPKAYPRRPDRILLLAALVFVDIVKSNIAVARIILGTKRKERTAGFVEIPLELRDPYGLAALACIITSTPGTLWVDFNEASGILTIHVLDLVNESEWVGLIKERYERRLMEIFT</sequence>
<evidence type="ECO:0000256" key="2">
    <source>
        <dbReference type="ARBA" id="ARBA00006228"/>
    </source>
</evidence>
<dbReference type="STRING" id="29421.B2M20_14210"/>
<dbReference type="InterPro" id="IPR002758">
    <property type="entry name" value="Cation_antiport_E"/>
</dbReference>
<keyword evidence="9" id="KW-1185">Reference proteome</keyword>
<dbReference type="GO" id="GO:0008324">
    <property type="term" value="F:monoatomic cation transmembrane transporter activity"/>
    <property type="evidence" value="ECO:0007669"/>
    <property type="project" value="InterPro"/>
</dbReference>
<comment type="subcellular location">
    <subcellularLocation>
        <location evidence="1">Cell membrane</location>
        <topology evidence="1">Multi-pass membrane protein</topology>
    </subcellularLocation>
</comment>
<keyword evidence="5 7" id="KW-1133">Transmembrane helix</keyword>
<dbReference type="AlphaFoldDB" id="A0A1V4HXG6"/>
<evidence type="ECO:0000256" key="5">
    <source>
        <dbReference type="ARBA" id="ARBA00022989"/>
    </source>
</evidence>
<dbReference type="PANTHER" id="PTHR34584">
    <property type="entry name" value="NA(+)/H(+) ANTIPORTER SUBUNIT E1"/>
    <property type="match status" value="1"/>
</dbReference>
<evidence type="ECO:0000256" key="1">
    <source>
        <dbReference type="ARBA" id="ARBA00004651"/>
    </source>
</evidence>
<evidence type="ECO:0000256" key="3">
    <source>
        <dbReference type="ARBA" id="ARBA00022475"/>
    </source>
</evidence>
<dbReference type="Proteomes" id="UP000189940">
    <property type="component" value="Unassembled WGS sequence"/>
</dbReference>
<comment type="similarity">
    <text evidence="2">Belongs to the CPA3 antiporters (TC 2.A.63) subunit E family.</text>
</comment>
<dbReference type="GO" id="GO:0005886">
    <property type="term" value="C:plasma membrane"/>
    <property type="evidence" value="ECO:0007669"/>
    <property type="project" value="UniProtKB-SubCell"/>
</dbReference>
<dbReference type="RefSeq" id="WP_079447656.1">
    <property type="nucleotide sequence ID" value="NZ_MWPQ01000049.1"/>
</dbReference>
<keyword evidence="6 7" id="KW-0472">Membrane</keyword>
<name>A0A1V4HXG6_NITVU</name>
<dbReference type="PANTHER" id="PTHR34584:SF1">
    <property type="entry name" value="NA(+)_H(+) ANTIPORTER SUBUNIT E1"/>
    <property type="match status" value="1"/>
</dbReference>
<proteinExistence type="inferred from homology"/>
<feature type="transmembrane region" description="Helical" evidence="7">
    <location>
        <begin position="61"/>
        <end position="83"/>
    </location>
</feature>
<dbReference type="PIRSF" id="PIRSF019239">
    <property type="entry name" value="MrpE"/>
    <property type="match status" value="1"/>
</dbReference>
<dbReference type="OrthoDB" id="9807187at2"/>
<keyword evidence="3" id="KW-1003">Cell membrane</keyword>
<evidence type="ECO:0000313" key="8">
    <source>
        <dbReference type="EMBL" id="OPH82292.1"/>
    </source>
</evidence>
<comment type="caution">
    <text evidence="8">The sequence shown here is derived from an EMBL/GenBank/DDBJ whole genome shotgun (WGS) entry which is preliminary data.</text>
</comment>
<dbReference type="Pfam" id="PF01899">
    <property type="entry name" value="MNHE"/>
    <property type="match status" value="1"/>
</dbReference>
<evidence type="ECO:0000256" key="6">
    <source>
        <dbReference type="ARBA" id="ARBA00023136"/>
    </source>
</evidence>
<evidence type="ECO:0000313" key="9">
    <source>
        <dbReference type="Proteomes" id="UP000189940"/>
    </source>
</evidence>
<keyword evidence="4 7" id="KW-0812">Transmembrane</keyword>
<accession>A0A1V4HXG6</accession>
<organism evidence="8 9">
    <name type="scientific">Nitrobacter vulgaris</name>
    <dbReference type="NCBI Taxonomy" id="29421"/>
    <lineage>
        <taxon>Bacteria</taxon>
        <taxon>Pseudomonadati</taxon>
        <taxon>Pseudomonadota</taxon>
        <taxon>Alphaproteobacteria</taxon>
        <taxon>Hyphomicrobiales</taxon>
        <taxon>Nitrobacteraceae</taxon>
        <taxon>Nitrobacter</taxon>
    </lineage>
</organism>
<evidence type="ECO:0000256" key="4">
    <source>
        <dbReference type="ARBA" id="ARBA00022692"/>
    </source>
</evidence>
<reference evidence="8 9" key="1">
    <citation type="submission" date="2017-02" db="EMBL/GenBank/DDBJ databases">
        <title>Genome sequence of the nitrite-oxidizing bacterium Nitrobacter vulgaris strain Ab1.</title>
        <authorList>
            <person name="Mellbye B.L."/>
            <person name="Davis E.W."/>
            <person name="Spieck E."/>
            <person name="Chang J.H."/>
            <person name="Bottomley P.J."/>
            <person name="Sayavedra-Soto L.A."/>
        </authorList>
    </citation>
    <scope>NUCLEOTIDE SEQUENCE [LARGE SCALE GENOMIC DNA]</scope>
    <source>
        <strain evidence="8 9">Ab1</strain>
    </source>
</reference>
<evidence type="ECO:0000256" key="7">
    <source>
        <dbReference type="SAM" id="Phobius"/>
    </source>
</evidence>
<dbReference type="NCBIfam" id="NF006520">
    <property type="entry name" value="PRK08965.1-4"/>
    <property type="match status" value="1"/>
</dbReference>
<protein>
    <submittedName>
        <fullName evidence="8">Na+/H+ antiporter subunit E</fullName>
    </submittedName>
</protein>